<dbReference type="Proteomes" id="UP000222542">
    <property type="component" value="Unassembled WGS sequence"/>
</dbReference>
<reference evidence="4 5" key="2">
    <citation type="journal article" date="2017" name="Genome Biol.">
        <title>New reference genome sequences of hot pepper reveal the massive evolution of plant disease-resistance genes by retroduplication.</title>
        <authorList>
            <person name="Kim S."/>
            <person name="Park J."/>
            <person name="Yeom S.I."/>
            <person name="Kim Y.M."/>
            <person name="Seo E."/>
            <person name="Kim K.T."/>
            <person name="Kim M.S."/>
            <person name="Lee J.M."/>
            <person name="Cheong K."/>
            <person name="Shin H.S."/>
            <person name="Kim S.B."/>
            <person name="Han K."/>
            <person name="Lee J."/>
            <person name="Park M."/>
            <person name="Lee H.A."/>
            <person name="Lee H.Y."/>
            <person name="Lee Y."/>
            <person name="Oh S."/>
            <person name="Lee J.H."/>
            <person name="Choi E."/>
            <person name="Choi E."/>
            <person name="Lee S.E."/>
            <person name="Jeon J."/>
            <person name="Kim H."/>
            <person name="Choi G."/>
            <person name="Song H."/>
            <person name="Lee J."/>
            <person name="Lee S.C."/>
            <person name="Kwon J.K."/>
            <person name="Lee H.Y."/>
            <person name="Koo N."/>
            <person name="Hong Y."/>
            <person name="Kim R.W."/>
            <person name="Kang W.H."/>
            <person name="Huh J.H."/>
            <person name="Kang B.C."/>
            <person name="Yang T.J."/>
            <person name="Lee Y.H."/>
            <person name="Bennetzen J.L."/>
            <person name="Choi D."/>
        </authorList>
    </citation>
    <scope>NUCLEOTIDE SEQUENCE [LARGE SCALE GENOMIC DNA]</scope>
    <source>
        <strain evidence="5">cv. CM334</strain>
    </source>
</reference>
<gene>
    <name evidence="4" type="ORF">T459_08772</name>
</gene>
<dbReference type="SUPFAM" id="SSF69742">
    <property type="entry name" value="Glutamyl tRNA-reductase catalytic, N-terminal domain"/>
    <property type="match status" value="2"/>
</dbReference>
<feature type="domain" description="Glutamyl-tRNA reductase N-terminal" evidence="3">
    <location>
        <begin position="206"/>
        <end position="277"/>
    </location>
</feature>
<dbReference type="PROSITE" id="PS00747">
    <property type="entry name" value="GLUTR"/>
    <property type="match status" value="2"/>
</dbReference>
<name>A0A2G2ZXH3_CAPAN</name>
<dbReference type="GO" id="GO:0050661">
    <property type="term" value="F:NADP binding"/>
    <property type="evidence" value="ECO:0007669"/>
    <property type="project" value="InterPro"/>
</dbReference>
<sequence>MVTTSDTGSWLWSPPEEQNEEVVSPGARLKNRVKKLSPLKEQGEEIGSPGALLKNRVKKLSPPEEQGEEVVRPGARLKNMVNKLFLLCNQDATQHLFEVAAGLDSLVLGEGQILAQVKQVVKNGQEVPGAGRKIGDLFKHAIIAGKRVRTEINIFNGSVSVNSVVVELALLKLSEYSSCTTRILVVRAGKMGRLIIFTKVHSEMIIVSDLFLLCNQDATQHLFEVAAGLDSLVLGEGQILAQVKQVVKNGQEVPGAGRKIGDLFKHAIIAGKRVRTEINIFNGSVSVNSVVVELALLKLSEYSSCTTRILVVRAGKMGRLIIFTKVHSEMIIVSDLCFLIDC</sequence>
<proteinExistence type="predicted"/>
<dbReference type="PANTHER" id="PTHR43120:SF4">
    <property type="entry name" value="GLUTAMYL-TRNA REDUCTASE"/>
    <property type="match status" value="1"/>
</dbReference>
<dbReference type="Gene3D" id="3.30.460.30">
    <property type="entry name" value="Glutamyl-tRNA reductase, N-terminal domain"/>
    <property type="match status" value="2"/>
</dbReference>
<evidence type="ECO:0000259" key="3">
    <source>
        <dbReference type="Pfam" id="PF05201"/>
    </source>
</evidence>
<dbReference type="Gramene" id="PHT86666">
    <property type="protein sequence ID" value="PHT86666"/>
    <property type="gene ID" value="T459_08772"/>
</dbReference>
<evidence type="ECO:0000256" key="2">
    <source>
        <dbReference type="SAM" id="MobiDB-lite"/>
    </source>
</evidence>
<dbReference type="InterPro" id="IPR018214">
    <property type="entry name" value="GluRdtase_CS"/>
</dbReference>
<comment type="caution">
    <text evidence="4">The sequence shown here is derived from an EMBL/GenBank/DDBJ whole genome shotgun (WGS) entry which is preliminary data.</text>
</comment>
<evidence type="ECO:0000313" key="5">
    <source>
        <dbReference type="Proteomes" id="UP000222542"/>
    </source>
</evidence>
<dbReference type="GO" id="GO:0008883">
    <property type="term" value="F:glutamyl-tRNA reductase activity"/>
    <property type="evidence" value="ECO:0007669"/>
    <property type="project" value="InterPro"/>
</dbReference>
<feature type="domain" description="Glutamyl-tRNA reductase N-terminal" evidence="3">
    <location>
        <begin position="75"/>
        <end position="151"/>
    </location>
</feature>
<organism evidence="4 5">
    <name type="scientific">Capsicum annuum</name>
    <name type="common">Capsicum pepper</name>
    <dbReference type="NCBI Taxonomy" id="4072"/>
    <lineage>
        <taxon>Eukaryota</taxon>
        <taxon>Viridiplantae</taxon>
        <taxon>Streptophyta</taxon>
        <taxon>Embryophyta</taxon>
        <taxon>Tracheophyta</taxon>
        <taxon>Spermatophyta</taxon>
        <taxon>Magnoliopsida</taxon>
        <taxon>eudicotyledons</taxon>
        <taxon>Gunneridae</taxon>
        <taxon>Pentapetalae</taxon>
        <taxon>asterids</taxon>
        <taxon>lamiids</taxon>
        <taxon>Solanales</taxon>
        <taxon>Solanaceae</taxon>
        <taxon>Solanoideae</taxon>
        <taxon>Capsiceae</taxon>
        <taxon>Capsicum</taxon>
    </lineage>
</organism>
<dbReference type="AlphaFoldDB" id="A0A2G2ZXH3"/>
<feature type="compositionally biased region" description="Polar residues" evidence="2">
    <location>
        <begin position="1"/>
        <end position="10"/>
    </location>
</feature>
<dbReference type="GO" id="GO:0015995">
    <property type="term" value="P:chlorophyll biosynthetic process"/>
    <property type="evidence" value="ECO:0007669"/>
    <property type="project" value="UniProtKB-KW"/>
</dbReference>
<protein>
    <submittedName>
        <fullName evidence="4">Glutamyl-tRNA reductase 1, chloroplastic</fullName>
    </submittedName>
</protein>
<feature type="region of interest" description="Disordered" evidence="2">
    <location>
        <begin position="1"/>
        <end position="26"/>
    </location>
</feature>
<dbReference type="STRING" id="4072.A0A2G2ZXH3"/>
<dbReference type="InterPro" id="IPR036343">
    <property type="entry name" value="GluRdtase_N_sf"/>
</dbReference>
<reference evidence="4 5" key="1">
    <citation type="journal article" date="2014" name="Nat. Genet.">
        <title>Genome sequence of the hot pepper provides insights into the evolution of pungency in Capsicum species.</title>
        <authorList>
            <person name="Kim S."/>
            <person name="Park M."/>
            <person name="Yeom S.I."/>
            <person name="Kim Y.M."/>
            <person name="Lee J.M."/>
            <person name="Lee H.A."/>
            <person name="Seo E."/>
            <person name="Choi J."/>
            <person name="Cheong K."/>
            <person name="Kim K.T."/>
            <person name="Jung K."/>
            <person name="Lee G.W."/>
            <person name="Oh S.K."/>
            <person name="Bae C."/>
            <person name="Kim S.B."/>
            <person name="Lee H.Y."/>
            <person name="Kim S.Y."/>
            <person name="Kim M.S."/>
            <person name="Kang B.C."/>
            <person name="Jo Y.D."/>
            <person name="Yang H.B."/>
            <person name="Jeong H.J."/>
            <person name="Kang W.H."/>
            <person name="Kwon J.K."/>
            <person name="Shin C."/>
            <person name="Lim J.Y."/>
            <person name="Park J.H."/>
            <person name="Huh J.H."/>
            <person name="Kim J.S."/>
            <person name="Kim B.D."/>
            <person name="Cohen O."/>
            <person name="Paran I."/>
            <person name="Suh M.C."/>
            <person name="Lee S.B."/>
            <person name="Kim Y.K."/>
            <person name="Shin Y."/>
            <person name="Noh S.J."/>
            <person name="Park J."/>
            <person name="Seo Y.S."/>
            <person name="Kwon S.Y."/>
            <person name="Kim H.A."/>
            <person name="Park J.M."/>
            <person name="Kim H.J."/>
            <person name="Choi S.B."/>
            <person name="Bosland P.W."/>
            <person name="Reeves G."/>
            <person name="Jo S.H."/>
            <person name="Lee B.W."/>
            <person name="Cho H.T."/>
            <person name="Choi H.S."/>
            <person name="Lee M.S."/>
            <person name="Yu Y."/>
            <person name="Do Choi Y."/>
            <person name="Park B.S."/>
            <person name="van Deynze A."/>
            <person name="Ashrafi H."/>
            <person name="Hill T."/>
            <person name="Kim W.T."/>
            <person name="Pai H.S."/>
            <person name="Ahn H.K."/>
            <person name="Yeam I."/>
            <person name="Giovannoni J.J."/>
            <person name="Rose J.K."/>
            <person name="Sorensen I."/>
            <person name="Lee S.J."/>
            <person name="Kim R.W."/>
            <person name="Choi I.Y."/>
            <person name="Choi B.S."/>
            <person name="Lim J.S."/>
            <person name="Lee Y.H."/>
            <person name="Choi D."/>
        </authorList>
    </citation>
    <scope>NUCLEOTIDE SEQUENCE [LARGE SCALE GENOMIC DNA]</scope>
    <source>
        <strain evidence="5">cv. CM334</strain>
    </source>
</reference>
<dbReference type="EMBL" id="AYRZ02000003">
    <property type="protein sequence ID" value="PHT86666.1"/>
    <property type="molecule type" value="Genomic_DNA"/>
</dbReference>
<accession>A0A2G2ZXH3</accession>
<dbReference type="InterPro" id="IPR015895">
    <property type="entry name" value="4pyrrol_synth_GluRdtase_N"/>
</dbReference>
<evidence type="ECO:0000256" key="1">
    <source>
        <dbReference type="ARBA" id="ARBA00023171"/>
    </source>
</evidence>
<keyword evidence="5" id="KW-1185">Reference proteome</keyword>
<dbReference type="Pfam" id="PF05201">
    <property type="entry name" value="GlutR_N"/>
    <property type="match status" value="2"/>
</dbReference>
<dbReference type="PANTHER" id="PTHR43120">
    <property type="entry name" value="GLUTAMYL-TRNA REDUCTASE 1, CHLOROPLASTIC"/>
    <property type="match status" value="1"/>
</dbReference>
<keyword evidence="1" id="KW-0149">Chlorophyll biosynthesis</keyword>
<evidence type="ECO:0000313" key="4">
    <source>
        <dbReference type="EMBL" id="PHT86666.1"/>
    </source>
</evidence>